<dbReference type="RefSeq" id="WP_145273125.1">
    <property type="nucleotide sequence ID" value="NZ_CP036426.1"/>
</dbReference>
<feature type="transmembrane region" description="Helical" evidence="6">
    <location>
        <begin position="6"/>
        <end position="23"/>
    </location>
</feature>
<dbReference type="GO" id="GO:0020037">
    <property type="term" value="F:heme binding"/>
    <property type="evidence" value="ECO:0007669"/>
    <property type="project" value="InterPro"/>
</dbReference>
<evidence type="ECO:0000313" key="8">
    <source>
        <dbReference type="EMBL" id="QDV36603.1"/>
    </source>
</evidence>
<name>A0A518H6W8_9BACT</name>
<protein>
    <submittedName>
        <fullName evidence="8">Cytochrome c biogenesis protein CcsA</fullName>
    </submittedName>
</protein>
<dbReference type="InterPro" id="IPR045062">
    <property type="entry name" value="Cyt_c_biogenesis_CcsA/CcmC"/>
</dbReference>
<accession>A0A518H6W8</accession>
<reference evidence="8 9" key="1">
    <citation type="submission" date="2019-02" db="EMBL/GenBank/DDBJ databases">
        <title>Deep-cultivation of Planctomycetes and their phenomic and genomic characterization uncovers novel biology.</title>
        <authorList>
            <person name="Wiegand S."/>
            <person name="Jogler M."/>
            <person name="Boedeker C."/>
            <person name="Pinto D."/>
            <person name="Vollmers J."/>
            <person name="Rivas-Marin E."/>
            <person name="Kohn T."/>
            <person name="Peeters S.H."/>
            <person name="Heuer A."/>
            <person name="Rast P."/>
            <person name="Oberbeckmann S."/>
            <person name="Bunk B."/>
            <person name="Jeske O."/>
            <person name="Meyerdierks A."/>
            <person name="Storesund J.E."/>
            <person name="Kallscheuer N."/>
            <person name="Luecker S."/>
            <person name="Lage O.M."/>
            <person name="Pohl T."/>
            <person name="Merkel B.J."/>
            <person name="Hornburger P."/>
            <person name="Mueller R.-W."/>
            <person name="Bruemmer F."/>
            <person name="Labrenz M."/>
            <person name="Spormann A.M."/>
            <person name="Op den Camp H."/>
            <person name="Overmann J."/>
            <person name="Amann R."/>
            <person name="Jetten M.S.M."/>
            <person name="Mascher T."/>
            <person name="Medema M.H."/>
            <person name="Devos D.P."/>
            <person name="Kaster A.-K."/>
            <person name="Ovreas L."/>
            <person name="Rohde M."/>
            <person name="Galperin M.Y."/>
            <person name="Jogler C."/>
        </authorList>
    </citation>
    <scope>NUCLEOTIDE SEQUENCE [LARGE SCALE GENOMIC DNA]</scope>
    <source>
        <strain evidence="8 9">ElP</strain>
    </source>
</reference>
<evidence type="ECO:0000256" key="5">
    <source>
        <dbReference type="ARBA" id="ARBA00023136"/>
    </source>
</evidence>
<keyword evidence="9" id="KW-1185">Reference proteome</keyword>
<feature type="transmembrane region" description="Helical" evidence="6">
    <location>
        <begin position="252"/>
        <end position="273"/>
    </location>
</feature>
<gene>
    <name evidence="8" type="primary">ccsA_2</name>
    <name evidence="8" type="ORF">ElP_45310</name>
</gene>
<feature type="transmembrane region" description="Helical" evidence="6">
    <location>
        <begin position="35"/>
        <end position="56"/>
    </location>
</feature>
<keyword evidence="4 6" id="KW-1133">Transmembrane helix</keyword>
<dbReference type="OrthoDB" id="257620at2"/>
<feature type="transmembrane region" description="Helical" evidence="6">
    <location>
        <begin position="224"/>
        <end position="240"/>
    </location>
</feature>
<sequence>MLDRLSVLCFAGTYGLALVADLARLVVRVPVRWHLTVGLTLLGWLVHTAFLGNLAWRGGQVPIATAFHSLLVLAWILAAIDLYLTAHAPKPSAVGVFVLPLVLALLGAAVAMPAESRADWTRLGGWETVWGTAHGVLLLLGAVSTFVAFAAGLMYLAQADRLKRKRSWRIGVALPSLEQSERWNRAAITVAFPMLTAGLAIGVGLNASARREGDPVLDWSDPKVISASALWICFAVLLHVRYRPEWRGKRVMLLTALAFGFLTFTLVGVDLLLPTAHGVARGAADGRGPGVSP</sequence>
<evidence type="ECO:0000256" key="2">
    <source>
        <dbReference type="ARBA" id="ARBA00022692"/>
    </source>
</evidence>
<dbReference type="KEGG" id="tpla:ElP_45310"/>
<dbReference type="GO" id="GO:0017004">
    <property type="term" value="P:cytochrome complex assembly"/>
    <property type="evidence" value="ECO:0007669"/>
    <property type="project" value="UniProtKB-KW"/>
</dbReference>
<proteinExistence type="predicted"/>
<dbReference type="InterPro" id="IPR002541">
    <property type="entry name" value="Cyt_c_assembly"/>
</dbReference>
<keyword evidence="2 6" id="KW-0812">Transmembrane</keyword>
<dbReference type="AlphaFoldDB" id="A0A518H6W8"/>
<keyword evidence="3" id="KW-0201">Cytochrome c-type biogenesis</keyword>
<dbReference type="GO" id="GO:0005886">
    <property type="term" value="C:plasma membrane"/>
    <property type="evidence" value="ECO:0007669"/>
    <property type="project" value="TreeGrafter"/>
</dbReference>
<evidence type="ECO:0000259" key="7">
    <source>
        <dbReference type="Pfam" id="PF01578"/>
    </source>
</evidence>
<evidence type="ECO:0000256" key="4">
    <source>
        <dbReference type="ARBA" id="ARBA00022989"/>
    </source>
</evidence>
<dbReference type="PANTHER" id="PTHR30071:SF1">
    <property type="entry name" value="CYTOCHROME B_B6 PROTEIN-RELATED"/>
    <property type="match status" value="1"/>
</dbReference>
<feature type="transmembrane region" description="Helical" evidence="6">
    <location>
        <begin position="96"/>
        <end position="114"/>
    </location>
</feature>
<dbReference type="PANTHER" id="PTHR30071">
    <property type="entry name" value="HEME EXPORTER PROTEIN C"/>
    <property type="match status" value="1"/>
</dbReference>
<evidence type="ECO:0000256" key="6">
    <source>
        <dbReference type="SAM" id="Phobius"/>
    </source>
</evidence>
<evidence type="ECO:0000313" key="9">
    <source>
        <dbReference type="Proteomes" id="UP000317835"/>
    </source>
</evidence>
<feature type="domain" description="Cytochrome c assembly protein" evidence="7">
    <location>
        <begin position="66"/>
        <end position="277"/>
    </location>
</feature>
<feature type="transmembrane region" description="Helical" evidence="6">
    <location>
        <begin position="62"/>
        <end position="84"/>
    </location>
</feature>
<dbReference type="Proteomes" id="UP000317835">
    <property type="component" value="Chromosome"/>
</dbReference>
<comment type="subcellular location">
    <subcellularLocation>
        <location evidence="1">Membrane</location>
        <topology evidence="1">Multi-pass membrane protein</topology>
    </subcellularLocation>
</comment>
<keyword evidence="5 6" id="KW-0472">Membrane</keyword>
<organism evidence="8 9">
    <name type="scientific">Tautonia plasticadhaerens</name>
    <dbReference type="NCBI Taxonomy" id="2527974"/>
    <lineage>
        <taxon>Bacteria</taxon>
        <taxon>Pseudomonadati</taxon>
        <taxon>Planctomycetota</taxon>
        <taxon>Planctomycetia</taxon>
        <taxon>Isosphaerales</taxon>
        <taxon>Isosphaeraceae</taxon>
        <taxon>Tautonia</taxon>
    </lineage>
</organism>
<dbReference type="Pfam" id="PF01578">
    <property type="entry name" value="Cytochrom_C_asm"/>
    <property type="match status" value="1"/>
</dbReference>
<evidence type="ECO:0000256" key="3">
    <source>
        <dbReference type="ARBA" id="ARBA00022748"/>
    </source>
</evidence>
<evidence type="ECO:0000256" key="1">
    <source>
        <dbReference type="ARBA" id="ARBA00004141"/>
    </source>
</evidence>
<feature type="transmembrane region" description="Helical" evidence="6">
    <location>
        <begin position="186"/>
        <end position="204"/>
    </location>
</feature>
<feature type="transmembrane region" description="Helical" evidence="6">
    <location>
        <begin position="134"/>
        <end position="157"/>
    </location>
</feature>
<dbReference type="EMBL" id="CP036426">
    <property type="protein sequence ID" value="QDV36603.1"/>
    <property type="molecule type" value="Genomic_DNA"/>
</dbReference>